<evidence type="ECO:0000313" key="4">
    <source>
        <dbReference type="Proteomes" id="UP000664844"/>
    </source>
</evidence>
<comment type="caution">
    <text evidence="3">The sequence shown here is derived from an EMBL/GenBank/DDBJ whole genome shotgun (WGS) entry which is preliminary data.</text>
</comment>
<protein>
    <submittedName>
        <fullName evidence="3">Alpha/beta hydrolase</fullName>
    </submittedName>
</protein>
<dbReference type="PANTHER" id="PTHR43329">
    <property type="entry name" value="EPOXIDE HYDROLASE"/>
    <property type="match status" value="1"/>
</dbReference>
<dbReference type="Pfam" id="PF00561">
    <property type="entry name" value="Abhydrolase_1"/>
    <property type="match status" value="1"/>
</dbReference>
<keyword evidence="1 3" id="KW-0378">Hydrolase</keyword>
<evidence type="ECO:0000313" key="3">
    <source>
        <dbReference type="EMBL" id="MBO0351278.1"/>
    </source>
</evidence>
<evidence type="ECO:0000259" key="2">
    <source>
        <dbReference type="Pfam" id="PF00561"/>
    </source>
</evidence>
<gene>
    <name evidence="3" type="ORF">J0895_19800</name>
</gene>
<organism evidence="3 4">
    <name type="scientific">Phormidium pseudopriestleyi FRX01</name>
    <dbReference type="NCBI Taxonomy" id="1759528"/>
    <lineage>
        <taxon>Bacteria</taxon>
        <taxon>Bacillati</taxon>
        <taxon>Cyanobacteriota</taxon>
        <taxon>Cyanophyceae</taxon>
        <taxon>Oscillatoriophycideae</taxon>
        <taxon>Oscillatoriales</taxon>
        <taxon>Oscillatoriaceae</taxon>
        <taxon>Phormidium</taxon>
    </lineage>
</organism>
<dbReference type="InterPro" id="IPR029058">
    <property type="entry name" value="AB_hydrolase_fold"/>
</dbReference>
<dbReference type="PRINTS" id="PR00412">
    <property type="entry name" value="EPOXHYDRLASE"/>
</dbReference>
<dbReference type="SUPFAM" id="SSF53474">
    <property type="entry name" value="alpha/beta-Hydrolases"/>
    <property type="match status" value="1"/>
</dbReference>
<dbReference type="InterPro" id="IPR000073">
    <property type="entry name" value="AB_hydrolase_1"/>
</dbReference>
<accession>A0ABS3FX16</accession>
<dbReference type="Proteomes" id="UP000664844">
    <property type="component" value="Unassembled WGS sequence"/>
</dbReference>
<dbReference type="GO" id="GO:0016787">
    <property type="term" value="F:hydrolase activity"/>
    <property type="evidence" value="ECO:0007669"/>
    <property type="project" value="UniProtKB-KW"/>
</dbReference>
<dbReference type="InterPro" id="IPR000639">
    <property type="entry name" value="Epox_hydrolase-like"/>
</dbReference>
<proteinExistence type="predicted"/>
<feature type="domain" description="AB hydrolase-1" evidence="2">
    <location>
        <begin position="30"/>
        <end position="274"/>
    </location>
</feature>
<dbReference type="Gene3D" id="3.40.50.1820">
    <property type="entry name" value="alpha/beta hydrolase"/>
    <property type="match status" value="1"/>
</dbReference>
<name>A0ABS3FX16_9CYAN</name>
<reference evidence="3 4" key="1">
    <citation type="submission" date="2021-03" db="EMBL/GenBank/DDBJ databases">
        <title>Metabolic Capacity of the Antarctic Cyanobacterium Phormidium pseudopriestleyi that Sustains Oxygenic Photosynthesis in the Presence of Hydrogen Sulfide.</title>
        <authorList>
            <person name="Lumian J.E."/>
            <person name="Jungblut A.D."/>
            <person name="Dillon M.L."/>
            <person name="Hawes I."/>
            <person name="Doran P.T."/>
            <person name="Mackey T.J."/>
            <person name="Dick G.J."/>
            <person name="Grettenberger C.L."/>
            <person name="Sumner D.Y."/>
        </authorList>
    </citation>
    <scope>NUCLEOTIDE SEQUENCE [LARGE SCALE GENOMIC DNA]</scope>
    <source>
        <strain evidence="3 4">FRX01</strain>
    </source>
</reference>
<dbReference type="EMBL" id="JAFLQW010000519">
    <property type="protein sequence ID" value="MBO0351278.1"/>
    <property type="molecule type" value="Genomic_DNA"/>
</dbReference>
<sequence>MTALEATWEHHYIETNRIRLHCVSQGQGELVILLHGFPEFWYSWRYQIPALSRYFKVVVPDLRGYNDSDKPDSGYDLDTLSADIKGLIESLGYVKAHIVGHDWGGAIAWHLAERFPNCLDRLAILNAPHPQQWLQAMGSNVDQLRRSWYVLAFQVPGVPEWLIQQNLKDFVKKVFQEQAVRKGAFTSELTKIYQEALEKPGVLSSAINYYRQLMSPLNWVQNLGRSPHYVTAPTLVLWGEEDSFLSNKLTDGFDRLIKAPFQLKLVPHCGHWIQQEVPHLVNRELLSFLRATSHRGQLIGKEEE</sequence>
<keyword evidence="4" id="KW-1185">Reference proteome</keyword>
<dbReference type="PRINTS" id="PR00111">
    <property type="entry name" value="ABHYDROLASE"/>
</dbReference>
<dbReference type="RefSeq" id="WP_207089724.1">
    <property type="nucleotide sequence ID" value="NZ_JAFLQW010000519.1"/>
</dbReference>
<evidence type="ECO:0000256" key="1">
    <source>
        <dbReference type="ARBA" id="ARBA00022801"/>
    </source>
</evidence>